<feature type="compositionally biased region" description="Basic and acidic residues" evidence="2">
    <location>
        <begin position="692"/>
        <end position="711"/>
    </location>
</feature>
<proteinExistence type="predicted"/>
<evidence type="ECO:0000313" key="3">
    <source>
        <dbReference type="EMBL" id="CAI2385161.1"/>
    </source>
</evidence>
<comment type="caution">
    <text evidence="3">The sequence shown here is derived from an EMBL/GenBank/DDBJ whole genome shotgun (WGS) entry which is preliminary data.</text>
</comment>
<evidence type="ECO:0000313" key="4">
    <source>
        <dbReference type="Proteomes" id="UP001295684"/>
    </source>
</evidence>
<gene>
    <name evidence="3" type="ORF">ECRASSUSDP1_LOCUS26709</name>
</gene>
<dbReference type="EMBL" id="CAMPGE010027541">
    <property type="protein sequence ID" value="CAI2385161.1"/>
    <property type="molecule type" value="Genomic_DNA"/>
</dbReference>
<protein>
    <submittedName>
        <fullName evidence="3">Uncharacterized protein</fullName>
    </submittedName>
</protein>
<reference evidence="3" key="1">
    <citation type="submission" date="2023-07" db="EMBL/GenBank/DDBJ databases">
        <authorList>
            <consortium name="AG Swart"/>
            <person name="Singh M."/>
            <person name="Singh A."/>
            <person name="Seah K."/>
            <person name="Emmerich C."/>
        </authorList>
    </citation>
    <scope>NUCLEOTIDE SEQUENCE</scope>
    <source>
        <strain evidence="3">DP1</strain>
    </source>
</reference>
<name>A0AAD2DA61_EUPCR</name>
<feature type="compositionally biased region" description="Low complexity" evidence="2">
    <location>
        <begin position="339"/>
        <end position="348"/>
    </location>
</feature>
<keyword evidence="1" id="KW-0175">Coiled coil</keyword>
<keyword evidence="4" id="KW-1185">Reference proteome</keyword>
<evidence type="ECO:0000256" key="1">
    <source>
        <dbReference type="SAM" id="Coils"/>
    </source>
</evidence>
<dbReference type="AlphaFoldDB" id="A0AAD2DA61"/>
<feature type="region of interest" description="Disordered" evidence="2">
    <location>
        <begin position="323"/>
        <end position="363"/>
    </location>
</feature>
<accession>A0AAD2DA61</accession>
<organism evidence="3 4">
    <name type="scientific">Euplotes crassus</name>
    <dbReference type="NCBI Taxonomy" id="5936"/>
    <lineage>
        <taxon>Eukaryota</taxon>
        <taxon>Sar</taxon>
        <taxon>Alveolata</taxon>
        <taxon>Ciliophora</taxon>
        <taxon>Intramacronucleata</taxon>
        <taxon>Spirotrichea</taxon>
        <taxon>Hypotrichia</taxon>
        <taxon>Euplotida</taxon>
        <taxon>Euplotidae</taxon>
        <taxon>Moneuplotes</taxon>
    </lineage>
</organism>
<sequence length="711" mass="82855">MVGLLANLVNLTKERLDWFNFETKSRQTTQKLIQPILDQLAEDKKLFNILNRESATHEERLKALEYAVFESGKKQTVIDKIYNKISKIEQDRKQEEVKVYQQISNLELNVKETMETFQIVKREIDIIKSRNETIAKNQDSNNEAMFKIREQINSKNEEIETKIEERFNEFQVTISEFQNMITVLETQIDQAAIDNFKTQLASLKLTQGKILRNIEVVKQEKADQKQTFDEVTKINEILQAHTKKIEDQYNHTMTVENFMEKYIPITIQTQISDTLKSIIDKKMKRSLEHYETRKFNDLHKMILDDNGDPEIKNKIMEMAQKFAEHQHQQTGRGKSLRPSKSLSFSQKSSLRKRKTGDYNPKHSLISHHTLTSKASFVKPMKSQFQGITLCSRKKKRMSVKDLRVKLKVPFPKNLIVTATNLRSSKEKTDTALTEESLDSDEGEESGRYFNAEQIHSIVSLEVIKRIEENLDRFDDKLYKALEGFKQDNSSIKEIEVYVRNLHSTFEDFENRISRKVIEIEKVYRKELKESKIEVDEIDMKFANIHKKYFKLEKLVQKINLYMKEVLDTTSGFKEEPKAPLIVSGRANYGPKPKTGLQDLGNTKTSLSLNKSMRSPNTGNKPNTAVQFRNLSNRMNLRSRRIDLEGMKSSRAQKPISNSKNYETPVDLTNAIGKKNVMNKMHPFPFQLPQNSDRLEPIHNKTTETINSRDLE</sequence>
<feature type="region of interest" description="Disordered" evidence="2">
    <location>
        <begin position="425"/>
        <end position="444"/>
    </location>
</feature>
<evidence type="ECO:0000256" key="2">
    <source>
        <dbReference type="SAM" id="MobiDB-lite"/>
    </source>
</evidence>
<feature type="coiled-coil region" evidence="1">
    <location>
        <begin position="78"/>
        <end position="123"/>
    </location>
</feature>
<feature type="region of interest" description="Disordered" evidence="2">
    <location>
        <begin position="686"/>
        <end position="711"/>
    </location>
</feature>
<dbReference type="Proteomes" id="UP001295684">
    <property type="component" value="Unassembled WGS sequence"/>
</dbReference>